<dbReference type="Proteomes" id="UP000321234">
    <property type="component" value="Unassembled WGS sequence"/>
</dbReference>
<evidence type="ECO:0000313" key="4">
    <source>
        <dbReference type="Proteomes" id="UP000321234"/>
    </source>
</evidence>
<name>A0A5C8ZDK4_9ACTN</name>
<feature type="region of interest" description="Disordered" evidence="1">
    <location>
        <begin position="58"/>
        <end position="122"/>
    </location>
</feature>
<evidence type="ECO:0000313" key="3">
    <source>
        <dbReference type="EMBL" id="TXR55922.1"/>
    </source>
</evidence>
<dbReference type="OrthoDB" id="5245088at2"/>
<sequence>MPHSSRPRPGSTPDAGLISVLAAVRVRPPPWCLRSATTQLRRDRGGAPRHEAVCGHAKYRSQDRPCPSLRGRAGLPGPRPRRAALRRRSGRRPPTGCRGRVPSTALSTGRGRRHRAAPRAQQPGPVPALVVVVLLSVAAALLTGASAASAAPAAPAGTAWWWPLDDDGGPPAVLRRASLPQRPWQPGHRGVDLAAVPGQDVLAPVDGVVVAAGLVAGRPVVSIRAASGWRATLEPVVAAVAVGDRVVRGQRVGALAGDAAHCGTSTCLHWGVRTGSGAQTRYRDPLALLRPRVRLLPVPGWGAAATVRPPVRPLVGAVSWLPRAWRASPPRPWCASGTPATPSPRGPCRSPTG</sequence>
<dbReference type="InterPro" id="IPR016047">
    <property type="entry name" value="M23ase_b-sheet_dom"/>
</dbReference>
<keyword evidence="4" id="KW-1185">Reference proteome</keyword>
<dbReference type="AlphaFoldDB" id="A0A5C8ZDK4"/>
<evidence type="ECO:0000259" key="2">
    <source>
        <dbReference type="Pfam" id="PF01551"/>
    </source>
</evidence>
<dbReference type="Gene3D" id="2.70.70.10">
    <property type="entry name" value="Glucose Permease (Domain IIA)"/>
    <property type="match status" value="1"/>
</dbReference>
<dbReference type="CDD" id="cd12797">
    <property type="entry name" value="M23_peptidase"/>
    <property type="match status" value="1"/>
</dbReference>
<evidence type="ECO:0000256" key="1">
    <source>
        <dbReference type="SAM" id="MobiDB-lite"/>
    </source>
</evidence>
<dbReference type="EMBL" id="VKAC01000007">
    <property type="protein sequence ID" value="TXR55922.1"/>
    <property type="molecule type" value="Genomic_DNA"/>
</dbReference>
<gene>
    <name evidence="3" type="ORF">FMM08_13660</name>
</gene>
<accession>A0A5C8ZDK4</accession>
<feature type="domain" description="M23ase beta-sheet core" evidence="2">
    <location>
        <begin position="187"/>
        <end position="276"/>
    </location>
</feature>
<dbReference type="Pfam" id="PF01551">
    <property type="entry name" value="Peptidase_M23"/>
    <property type="match status" value="1"/>
</dbReference>
<comment type="caution">
    <text evidence="3">The sequence shown here is derived from an EMBL/GenBank/DDBJ whole genome shotgun (WGS) entry which is preliminary data.</text>
</comment>
<feature type="compositionally biased region" description="Low complexity" evidence="1">
    <location>
        <begin position="67"/>
        <end position="76"/>
    </location>
</feature>
<protein>
    <submittedName>
        <fullName evidence="3">M23 family metallopeptidase</fullName>
    </submittedName>
</protein>
<reference evidence="3 4" key="1">
    <citation type="submission" date="2019-07" db="EMBL/GenBank/DDBJ databases">
        <title>Quadrisphaera sp. strain DD2A genome sequencing and assembly.</title>
        <authorList>
            <person name="Kim I."/>
        </authorList>
    </citation>
    <scope>NUCLEOTIDE SEQUENCE [LARGE SCALE GENOMIC DNA]</scope>
    <source>
        <strain evidence="3 4">DD2A</strain>
    </source>
</reference>
<feature type="region of interest" description="Disordered" evidence="1">
    <location>
        <begin position="330"/>
        <end position="353"/>
    </location>
</feature>
<dbReference type="SUPFAM" id="SSF51261">
    <property type="entry name" value="Duplicated hybrid motif"/>
    <property type="match status" value="1"/>
</dbReference>
<proteinExistence type="predicted"/>
<organism evidence="3 4">
    <name type="scientific">Quadrisphaera setariae</name>
    <dbReference type="NCBI Taxonomy" id="2593304"/>
    <lineage>
        <taxon>Bacteria</taxon>
        <taxon>Bacillati</taxon>
        <taxon>Actinomycetota</taxon>
        <taxon>Actinomycetes</taxon>
        <taxon>Kineosporiales</taxon>
        <taxon>Kineosporiaceae</taxon>
        <taxon>Quadrisphaera</taxon>
    </lineage>
</organism>
<feature type="compositionally biased region" description="Basic residues" evidence="1">
    <location>
        <begin position="79"/>
        <end position="91"/>
    </location>
</feature>
<dbReference type="InterPro" id="IPR011055">
    <property type="entry name" value="Dup_hybrid_motif"/>
</dbReference>